<keyword evidence="2" id="KW-0805">Transcription regulation</keyword>
<proteinExistence type="predicted"/>
<keyword evidence="8" id="KW-1185">Reference proteome</keyword>
<dbReference type="PROSITE" id="PS50048">
    <property type="entry name" value="ZN2_CY6_FUNGAL_2"/>
    <property type="match status" value="1"/>
</dbReference>
<keyword evidence="4" id="KW-0804">Transcription</keyword>
<dbReference type="Gene3D" id="4.10.240.10">
    <property type="entry name" value="Zn(2)-C6 fungal-type DNA-binding domain"/>
    <property type="match status" value="1"/>
</dbReference>
<name>A0ABR4IE05_9EURO</name>
<dbReference type="SMART" id="SM00066">
    <property type="entry name" value="GAL4"/>
    <property type="match status" value="1"/>
</dbReference>
<dbReference type="EMBL" id="JBFXLU010000471">
    <property type="protein sequence ID" value="KAL2825857.1"/>
    <property type="molecule type" value="Genomic_DNA"/>
</dbReference>
<comment type="subcellular location">
    <subcellularLocation>
        <location evidence="1">Nucleus</location>
    </subcellularLocation>
</comment>
<reference evidence="7 8" key="1">
    <citation type="submission" date="2024-07" db="EMBL/GenBank/DDBJ databases">
        <title>Section-level genome sequencing and comparative genomics of Aspergillus sections Usti and Cavernicolus.</title>
        <authorList>
            <consortium name="Lawrence Berkeley National Laboratory"/>
            <person name="Nybo J.L."/>
            <person name="Vesth T.C."/>
            <person name="Theobald S."/>
            <person name="Frisvad J.C."/>
            <person name="Larsen T.O."/>
            <person name="Kjaerboelling I."/>
            <person name="Rothschild-Mancinelli K."/>
            <person name="Lyhne E.K."/>
            <person name="Kogle M.E."/>
            <person name="Barry K."/>
            <person name="Clum A."/>
            <person name="Na H."/>
            <person name="Ledsgaard L."/>
            <person name="Lin J."/>
            <person name="Lipzen A."/>
            <person name="Kuo A."/>
            <person name="Riley R."/>
            <person name="Mondo S."/>
            <person name="Labutti K."/>
            <person name="Haridas S."/>
            <person name="Pangalinan J."/>
            <person name="Salamov A.A."/>
            <person name="Simmons B.A."/>
            <person name="Magnuson J.K."/>
            <person name="Chen J."/>
            <person name="Drula E."/>
            <person name="Henrissat B."/>
            <person name="Wiebenga A."/>
            <person name="Lubbers R.J."/>
            <person name="Gomes A.C."/>
            <person name="Makela M.R."/>
            <person name="Stajich J."/>
            <person name="Grigoriev I.V."/>
            <person name="Mortensen U.H."/>
            <person name="De Vries R.P."/>
            <person name="Baker S.E."/>
            <person name="Andersen M.R."/>
        </authorList>
    </citation>
    <scope>NUCLEOTIDE SEQUENCE [LARGE SCALE GENOMIC DNA]</scope>
    <source>
        <strain evidence="7 8">CBS 123904</strain>
    </source>
</reference>
<feature type="domain" description="Zn(2)-C6 fungal-type" evidence="6">
    <location>
        <begin position="14"/>
        <end position="42"/>
    </location>
</feature>
<organism evidence="7 8">
    <name type="scientific">Aspergillus pseudoustus</name>
    <dbReference type="NCBI Taxonomy" id="1810923"/>
    <lineage>
        <taxon>Eukaryota</taxon>
        <taxon>Fungi</taxon>
        <taxon>Dikarya</taxon>
        <taxon>Ascomycota</taxon>
        <taxon>Pezizomycotina</taxon>
        <taxon>Eurotiomycetes</taxon>
        <taxon>Eurotiomycetidae</taxon>
        <taxon>Eurotiales</taxon>
        <taxon>Aspergillaceae</taxon>
        <taxon>Aspergillus</taxon>
        <taxon>Aspergillus subgen. Nidulantes</taxon>
    </lineage>
</organism>
<protein>
    <submittedName>
        <fullName evidence="7">Fungal-specific transcription factor domain-containing protein</fullName>
    </submittedName>
</protein>
<dbReference type="PANTHER" id="PTHR37534">
    <property type="entry name" value="TRANSCRIPTIONAL ACTIVATOR PROTEIN UGA3"/>
    <property type="match status" value="1"/>
</dbReference>
<dbReference type="InterPro" id="IPR036864">
    <property type="entry name" value="Zn2-C6_fun-type_DNA-bd_sf"/>
</dbReference>
<keyword evidence="5" id="KW-0539">Nucleus</keyword>
<evidence type="ECO:0000256" key="4">
    <source>
        <dbReference type="ARBA" id="ARBA00023163"/>
    </source>
</evidence>
<dbReference type="Proteomes" id="UP001610446">
    <property type="component" value="Unassembled WGS sequence"/>
</dbReference>
<dbReference type="PROSITE" id="PS00463">
    <property type="entry name" value="ZN2_CY6_FUNGAL_1"/>
    <property type="match status" value="1"/>
</dbReference>
<evidence type="ECO:0000259" key="6">
    <source>
        <dbReference type="PROSITE" id="PS50048"/>
    </source>
</evidence>
<evidence type="ECO:0000313" key="8">
    <source>
        <dbReference type="Proteomes" id="UP001610446"/>
    </source>
</evidence>
<comment type="caution">
    <text evidence="7">The sequence shown here is derived from an EMBL/GenBank/DDBJ whole genome shotgun (WGS) entry which is preliminary data.</text>
</comment>
<keyword evidence="3" id="KW-0238">DNA-binding</keyword>
<dbReference type="InterPro" id="IPR021858">
    <property type="entry name" value="Fun_TF"/>
</dbReference>
<dbReference type="Pfam" id="PF11951">
    <property type="entry name" value="Fungal_trans_2"/>
    <property type="match status" value="1"/>
</dbReference>
<dbReference type="CDD" id="cd00067">
    <property type="entry name" value="GAL4"/>
    <property type="match status" value="1"/>
</dbReference>
<sequence>MQSTPRNRLKTRTGCIRCKQRKIKCDETVPNCNQCMRRGYDCPGYKKPLKWSAKYEIGRGQAQETPAVSNPTPPEENDLSPYRVADGLDFTIAIDKLCPEFTTEYTDSHTPLSEWLDLATIPAPLEDEDTRMFRYYFTTVCPVNSCFDSAQNFFRLEIGSLTTSCSLIYHAILSMSAAHLAGSRADMAIISLNHKTQAISSLNNEIAQFSENREASSGLALDSTAELLLATVILGMTDGWHTPSSLGITHLHGARILLKKWLSNDGSLDPSSRLGSFVIGVMAYWEAMSAFLINQPLDELSYLDVFTELDEVIPYPPNPWTGICTPLFAYLAKVGTLVRQRSSIQKLACDTGTAAVRDVLDGSLLQHARETETCILSYRPPDPSLVSDTGDIRTPIDHLVQIARIYRWSALLELYRSFPELLEAGARRSTTLQNLLSMATSVLTLITAIPSSSGVTCLLTLPLIIAGSTLQHTSTHHAPTNAEASSGSSWTLLATELSTLPNNPSILNYWRNLVRDQIQAVHRYVGLAAITRGEEILEKVWARADLGRAVDGPETGGQEGKKSSKFVLWTDVMMDERLESIFG</sequence>
<dbReference type="PANTHER" id="PTHR37534:SF44">
    <property type="entry name" value="ZN(II)2CYS6 TRANSCRIPTION FACTOR (EUROFUNG)"/>
    <property type="match status" value="1"/>
</dbReference>
<evidence type="ECO:0000256" key="1">
    <source>
        <dbReference type="ARBA" id="ARBA00004123"/>
    </source>
</evidence>
<evidence type="ECO:0000256" key="3">
    <source>
        <dbReference type="ARBA" id="ARBA00023125"/>
    </source>
</evidence>
<dbReference type="Pfam" id="PF00172">
    <property type="entry name" value="Zn_clus"/>
    <property type="match status" value="1"/>
</dbReference>
<dbReference type="SUPFAM" id="SSF57701">
    <property type="entry name" value="Zn2/Cys6 DNA-binding domain"/>
    <property type="match status" value="1"/>
</dbReference>
<accession>A0ABR4IE05</accession>
<evidence type="ECO:0000256" key="2">
    <source>
        <dbReference type="ARBA" id="ARBA00023015"/>
    </source>
</evidence>
<gene>
    <name evidence="7" type="ORF">BJY01DRAFT_262523</name>
</gene>
<dbReference type="InterPro" id="IPR001138">
    <property type="entry name" value="Zn2Cys6_DnaBD"/>
</dbReference>
<evidence type="ECO:0000313" key="7">
    <source>
        <dbReference type="EMBL" id="KAL2825857.1"/>
    </source>
</evidence>
<evidence type="ECO:0000256" key="5">
    <source>
        <dbReference type="ARBA" id="ARBA00023242"/>
    </source>
</evidence>